<dbReference type="InterPro" id="IPR007076">
    <property type="entry name" value="TfoX_N"/>
</dbReference>
<protein>
    <recommendedName>
        <fullName evidence="1">TfoX N-terminal domain-containing protein</fullName>
    </recommendedName>
</protein>
<proteinExistence type="predicted"/>
<evidence type="ECO:0000259" key="1">
    <source>
        <dbReference type="Pfam" id="PF04993"/>
    </source>
</evidence>
<dbReference type="AlphaFoldDB" id="A0A645JF04"/>
<dbReference type="EMBL" id="VSSQ01139858">
    <property type="protein sequence ID" value="MPN62191.1"/>
    <property type="molecule type" value="Genomic_DNA"/>
</dbReference>
<name>A0A645JF04_9ZZZZ</name>
<dbReference type="Gene3D" id="3.30.1460.30">
    <property type="entry name" value="YgaC/TfoX-N like chaperone"/>
    <property type="match status" value="1"/>
</dbReference>
<sequence length="104" mass="12048">MASSREYLDFILEQLSDLEEISYRAMMGEFIIYYRGKIVGGIYDDRLLVKPVDSAKSLMPTASYELPYEGAKEMLLVNDVDSREFLTRLFDAMYDELPASNRKK</sequence>
<gene>
    <name evidence="2" type="ORF">SDC9_209938</name>
</gene>
<organism evidence="2">
    <name type="scientific">bioreactor metagenome</name>
    <dbReference type="NCBI Taxonomy" id="1076179"/>
    <lineage>
        <taxon>unclassified sequences</taxon>
        <taxon>metagenomes</taxon>
        <taxon>ecological metagenomes</taxon>
    </lineage>
</organism>
<comment type="caution">
    <text evidence="2">The sequence shown here is derived from an EMBL/GenBank/DDBJ whole genome shotgun (WGS) entry which is preliminary data.</text>
</comment>
<accession>A0A645JF04</accession>
<reference evidence="2" key="1">
    <citation type="submission" date="2019-08" db="EMBL/GenBank/DDBJ databases">
        <authorList>
            <person name="Kucharzyk K."/>
            <person name="Murdoch R.W."/>
            <person name="Higgins S."/>
            <person name="Loffler F."/>
        </authorList>
    </citation>
    <scope>NUCLEOTIDE SEQUENCE</scope>
</reference>
<dbReference type="SUPFAM" id="SSF159894">
    <property type="entry name" value="YgaC/TfoX-N like"/>
    <property type="match status" value="1"/>
</dbReference>
<dbReference type="Pfam" id="PF04993">
    <property type="entry name" value="TfoX_N"/>
    <property type="match status" value="1"/>
</dbReference>
<feature type="domain" description="TfoX N-terminal" evidence="1">
    <location>
        <begin position="13"/>
        <end position="73"/>
    </location>
</feature>
<evidence type="ECO:0000313" key="2">
    <source>
        <dbReference type="EMBL" id="MPN62191.1"/>
    </source>
</evidence>